<evidence type="ECO:0000256" key="4">
    <source>
        <dbReference type="ARBA" id="ARBA00022989"/>
    </source>
</evidence>
<dbReference type="PANTHER" id="PTHR23513:SF6">
    <property type="entry name" value="MAJOR FACILITATOR SUPERFAMILY ASSOCIATED DOMAIN-CONTAINING PROTEIN"/>
    <property type="match status" value="1"/>
</dbReference>
<evidence type="ECO:0000256" key="3">
    <source>
        <dbReference type="ARBA" id="ARBA00022692"/>
    </source>
</evidence>
<evidence type="ECO:0000256" key="6">
    <source>
        <dbReference type="SAM" id="Phobius"/>
    </source>
</evidence>
<feature type="transmembrane region" description="Helical" evidence="6">
    <location>
        <begin position="234"/>
        <end position="254"/>
    </location>
</feature>
<keyword evidence="4 6" id="KW-1133">Transmembrane helix</keyword>
<dbReference type="OrthoDB" id="9775268at2"/>
<dbReference type="InterPro" id="IPR011701">
    <property type="entry name" value="MFS"/>
</dbReference>
<gene>
    <name evidence="7" type="ORF">PGLA_09140</name>
</gene>
<dbReference type="RefSeq" id="WP_068531818.1">
    <property type="nucleotide sequence ID" value="NZ_LVJH01000015.1"/>
</dbReference>
<keyword evidence="5 6" id="KW-0472">Membrane</keyword>
<protein>
    <submittedName>
        <fullName evidence="7">MFS transporter</fullName>
    </submittedName>
</protein>
<dbReference type="PRINTS" id="PR01988">
    <property type="entry name" value="EXPORTERBACE"/>
</dbReference>
<keyword evidence="2" id="KW-1003">Cell membrane</keyword>
<accession>A0A168LHH3</accession>
<dbReference type="InterPro" id="IPR022324">
    <property type="entry name" value="Bacilysin_exporter_BacE_put"/>
</dbReference>
<keyword evidence="3 6" id="KW-0812">Transmembrane</keyword>
<dbReference type="PANTHER" id="PTHR23513">
    <property type="entry name" value="INTEGRAL MEMBRANE EFFLUX PROTEIN-RELATED"/>
    <property type="match status" value="1"/>
</dbReference>
<dbReference type="SUPFAM" id="SSF103473">
    <property type="entry name" value="MFS general substrate transporter"/>
    <property type="match status" value="1"/>
</dbReference>
<feature type="transmembrane region" description="Helical" evidence="6">
    <location>
        <begin position="328"/>
        <end position="352"/>
    </location>
</feature>
<comment type="subcellular location">
    <subcellularLocation>
        <location evidence="1">Cell membrane</location>
        <topology evidence="1">Multi-pass membrane protein</topology>
    </subcellularLocation>
</comment>
<proteinExistence type="predicted"/>
<dbReference type="STRING" id="494026.PGLA_09140"/>
<dbReference type="Proteomes" id="UP000076967">
    <property type="component" value="Unassembled WGS sequence"/>
</dbReference>
<dbReference type="CDD" id="cd06173">
    <property type="entry name" value="MFS_MefA_like"/>
    <property type="match status" value="1"/>
</dbReference>
<feature type="transmembrane region" description="Helical" evidence="6">
    <location>
        <begin position="54"/>
        <end position="78"/>
    </location>
</feature>
<evidence type="ECO:0000256" key="2">
    <source>
        <dbReference type="ARBA" id="ARBA00022475"/>
    </source>
</evidence>
<comment type="caution">
    <text evidence="7">The sequence shown here is derived from an EMBL/GenBank/DDBJ whole genome shotgun (WGS) entry which is preliminary data.</text>
</comment>
<feature type="transmembrane region" description="Helical" evidence="6">
    <location>
        <begin position="301"/>
        <end position="322"/>
    </location>
</feature>
<feature type="transmembrane region" description="Helical" evidence="6">
    <location>
        <begin position="393"/>
        <end position="412"/>
    </location>
</feature>
<reference evidence="7 8" key="1">
    <citation type="submission" date="2016-03" db="EMBL/GenBank/DDBJ databases">
        <title>Draft genome sequence of Paenibacillus glacialis DSM 22343.</title>
        <authorList>
            <person name="Shin S.-K."/>
            <person name="Yi H."/>
        </authorList>
    </citation>
    <scope>NUCLEOTIDE SEQUENCE [LARGE SCALE GENOMIC DNA]</scope>
    <source>
        <strain evidence="7 8">DSM 22343</strain>
    </source>
</reference>
<dbReference type="EMBL" id="LVJH01000015">
    <property type="protein sequence ID" value="OAB43399.1"/>
    <property type="molecule type" value="Genomic_DNA"/>
</dbReference>
<dbReference type="AlphaFoldDB" id="A0A168LHH3"/>
<feature type="transmembrane region" description="Helical" evidence="6">
    <location>
        <begin position="85"/>
        <end position="107"/>
    </location>
</feature>
<feature type="transmembrane region" description="Helical" evidence="6">
    <location>
        <begin position="364"/>
        <end position="387"/>
    </location>
</feature>
<dbReference type="GO" id="GO:0022857">
    <property type="term" value="F:transmembrane transporter activity"/>
    <property type="evidence" value="ECO:0007669"/>
    <property type="project" value="InterPro"/>
</dbReference>
<name>A0A168LHH3_9BACL</name>
<evidence type="ECO:0000313" key="8">
    <source>
        <dbReference type="Proteomes" id="UP000076967"/>
    </source>
</evidence>
<dbReference type="Pfam" id="PF07690">
    <property type="entry name" value="MFS_1"/>
    <property type="match status" value="1"/>
</dbReference>
<dbReference type="InterPro" id="IPR036259">
    <property type="entry name" value="MFS_trans_sf"/>
</dbReference>
<evidence type="ECO:0000256" key="5">
    <source>
        <dbReference type="ARBA" id="ARBA00023136"/>
    </source>
</evidence>
<evidence type="ECO:0000256" key="1">
    <source>
        <dbReference type="ARBA" id="ARBA00004651"/>
    </source>
</evidence>
<dbReference type="GO" id="GO:0005886">
    <property type="term" value="C:plasma membrane"/>
    <property type="evidence" value="ECO:0007669"/>
    <property type="project" value="UniProtKB-SubCell"/>
</dbReference>
<feature type="transmembrane region" description="Helical" evidence="6">
    <location>
        <begin position="266"/>
        <end position="289"/>
    </location>
</feature>
<organism evidence="7 8">
    <name type="scientific">Paenibacillus glacialis</name>
    <dbReference type="NCBI Taxonomy" id="494026"/>
    <lineage>
        <taxon>Bacteria</taxon>
        <taxon>Bacillati</taxon>
        <taxon>Bacillota</taxon>
        <taxon>Bacilli</taxon>
        <taxon>Bacillales</taxon>
        <taxon>Paenibacillaceae</taxon>
        <taxon>Paenibacillus</taxon>
    </lineage>
</organism>
<sequence length="419" mass="45156">MTDAALTKKPGLRELKVNKTFMLFLAAKIISRFGDSIDSIAYSWMVYLLTGSKVLMGTLFAINFVPGILFSLFTGVLVDRWNPRIIVMIADLSRGIMVIITGLLYWQGLLQPWHLFLFTFINSTFECFATPAEMSLVPRILPKELLLSGNSVSSSAGRIAELAGLAAAGALIGLIGVSGAIVIDGLTFVISALLIACITVPIEPTTQTSVASTQPTTYFQEFKVGLKFIASHRLLLVIMCVATFVNLCLTPFNVLNTVYVKELLHAGPIGLSILGISLISGMLSSGLWLSIKGSNFRKSVLIVSGFIILGINYALLFIPVSFPIYPLYSAAIFSFGMGIAVPLVSTPTTTYLMEVTPKEMLGRVGALFSMVCTCAMPVGSLLAGMAAELIPVHMLYLILGGLLMIPAGFLLTQKNFMKI</sequence>
<keyword evidence="8" id="KW-1185">Reference proteome</keyword>
<dbReference type="Gene3D" id="1.20.1250.20">
    <property type="entry name" value="MFS general substrate transporter like domains"/>
    <property type="match status" value="1"/>
</dbReference>
<evidence type="ECO:0000313" key="7">
    <source>
        <dbReference type="EMBL" id="OAB43399.1"/>
    </source>
</evidence>